<organism evidence="1 2">
    <name type="scientific">Vaccinium darrowii</name>
    <dbReference type="NCBI Taxonomy" id="229202"/>
    <lineage>
        <taxon>Eukaryota</taxon>
        <taxon>Viridiplantae</taxon>
        <taxon>Streptophyta</taxon>
        <taxon>Embryophyta</taxon>
        <taxon>Tracheophyta</taxon>
        <taxon>Spermatophyta</taxon>
        <taxon>Magnoliopsida</taxon>
        <taxon>eudicotyledons</taxon>
        <taxon>Gunneridae</taxon>
        <taxon>Pentapetalae</taxon>
        <taxon>asterids</taxon>
        <taxon>Ericales</taxon>
        <taxon>Ericaceae</taxon>
        <taxon>Vaccinioideae</taxon>
        <taxon>Vaccinieae</taxon>
        <taxon>Vaccinium</taxon>
    </lineage>
</organism>
<proteinExistence type="predicted"/>
<name>A0ACB7ZHA8_9ERIC</name>
<dbReference type="EMBL" id="CM037162">
    <property type="protein sequence ID" value="KAH7864846.1"/>
    <property type="molecule type" value="Genomic_DNA"/>
</dbReference>
<evidence type="ECO:0000313" key="1">
    <source>
        <dbReference type="EMBL" id="KAH7864846.1"/>
    </source>
</evidence>
<gene>
    <name evidence="1" type="ORF">Vadar_034548</name>
</gene>
<reference evidence="1 2" key="1">
    <citation type="journal article" date="2021" name="Hortic Res">
        <title>High-quality reference genome and annotation aids understanding of berry development for evergreen blueberry (Vaccinium darrowii).</title>
        <authorList>
            <person name="Yu J."/>
            <person name="Hulse-Kemp A.M."/>
            <person name="Babiker E."/>
            <person name="Staton M."/>
        </authorList>
    </citation>
    <scope>NUCLEOTIDE SEQUENCE [LARGE SCALE GENOMIC DNA]</scope>
    <source>
        <strain evidence="2">cv. NJ 8807/NJ 8810</strain>
        <tissue evidence="1">Young leaf</tissue>
    </source>
</reference>
<sequence>MPRNRYIVAGVDNKEGKRVKYSDDQTQEGEEDKAEPKAKEVTNKGSESVSTMEGNSEILHQQEVEEETEVASDTKCSDFEQTILKNSGGKNLGLLLQLKKQDENFETQHQEEEEEEEEDEKGSDSGDSYENDIDESDLQGIFLFKMQLPSSNRLVVPAETAADFFPSLSGGADAAVVLQITDDQDDEWNMSFIYYSEENVFMFTQGWTEFTAWHNLEAMDVIRFYRPVPRLSPHHYLIQYERRQENLATSPEFRRENFLFRLELNSGDIGYSRLFIPSKEVAIHFPAIIQIHGTIRKKEIVKFTDAQSKNWYMDTILYNAGSYMIIDGWDEFVKEHNLEAMDLIKFYKPVHPSHKKHFLIEIARKVEAEANLTQSTGVSFTGSGSGCDLRVSSEEANQEVQAGDAGDDKRFNDEHDWPEDVFLFEMQVLSNNVLAIPARIAAQCFPILSSGGENPEGGQLLQFTHAQTQEWDIPFTYNREEQAFTNTTEWEQISSVYNLNASDFILFYRPWTCLHNGHYLIEFDRREEFENHVPEFREENFLLQLKLDQDGHARIFLPQDEVIIHFPVIRMPEGSQKKVTMKFTDRQRKNWYMDIIRYNAYFYVIVKGWEDFAEKHNLVAMDAIRFYKPVNPSHRKHFLIEIVKKDRGGANRGALSQGGSSKGKEIAYE</sequence>
<dbReference type="Proteomes" id="UP000828048">
    <property type="component" value="Chromosome 12"/>
</dbReference>
<protein>
    <submittedName>
        <fullName evidence="1">Uncharacterized protein</fullName>
    </submittedName>
</protein>
<keyword evidence="2" id="KW-1185">Reference proteome</keyword>
<accession>A0ACB7ZHA8</accession>
<comment type="caution">
    <text evidence="1">The sequence shown here is derived from an EMBL/GenBank/DDBJ whole genome shotgun (WGS) entry which is preliminary data.</text>
</comment>
<evidence type="ECO:0000313" key="2">
    <source>
        <dbReference type="Proteomes" id="UP000828048"/>
    </source>
</evidence>